<accession>A0A915I263</accession>
<dbReference type="GO" id="GO:0016020">
    <property type="term" value="C:membrane"/>
    <property type="evidence" value="ECO:0007669"/>
    <property type="project" value="TreeGrafter"/>
</dbReference>
<dbReference type="InterPro" id="IPR045357">
    <property type="entry name" value="Aminopeptidase_N-like_N"/>
</dbReference>
<sequence>MDNVFKLSSWVAQKLTAVDDSKIFDKVYYYMHILLEKDEIFQAKLHIRMRCLKPTNTIWLNAVNLSILTDSVSMSTMKSRRLQIVQFLDDEPNQLIGLKFDENLTTRVDYSLKFNNFSGIISQKSRHFGLFRNIHFSQNSTLATQFQLNSARQVFPCFDQPDQKAIFWLKMTFDGRKFAALSNGRVDQRSKKNSWEETTTFQNTPLMSTYTFAFCLLPIDRFKNFTSDDGNVKFQIFYDKYTFSDSQVAIFMGNLLDIWNC</sequence>
<evidence type="ECO:0000313" key="3">
    <source>
        <dbReference type="WBParaSite" id="nRc.2.0.1.t08222-RA"/>
    </source>
</evidence>
<dbReference type="GO" id="GO:0005615">
    <property type="term" value="C:extracellular space"/>
    <property type="evidence" value="ECO:0007669"/>
    <property type="project" value="TreeGrafter"/>
</dbReference>
<dbReference type="GO" id="GO:0005737">
    <property type="term" value="C:cytoplasm"/>
    <property type="evidence" value="ECO:0007669"/>
    <property type="project" value="TreeGrafter"/>
</dbReference>
<evidence type="ECO:0000259" key="1">
    <source>
        <dbReference type="Pfam" id="PF17900"/>
    </source>
</evidence>
<dbReference type="PANTHER" id="PTHR11533">
    <property type="entry name" value="PROTEASE M1 ZINC METALLOPROTEASE"/>
    <property type="match status" value="1"/>
</dbReference>
<dbReference type="Proteomes" id="UP000887565">
    <property type="component" value="Unplaced"/>
</dbReference>
<dbReference type="GO" id="GO:0008270">
    <property type="term" value="F:zinc ion binding"/>
    <property type="evidence" value="ECO:0007669"/>
    <property type="project" value="TreeGrafter"/>
</dbReference>
<name>A0A915I263_ROMCU</name>
<organism evidence="2 3">
    <name type="scientific">Romanomermis culicivorax</name>
    <name type="common">Nematode worm</name>
    <dbReference type="NCBI Taxonomy" id="13658"/>
    <lineage>
        <taxon>Eukaryota</taxon>
        <taxon>Metazoa</taxon>
        <taxon>Ecdysozoa</taxon>
        <taxon>Nematoda</taxon>
        <taxon>Enoplea</taxon>
        <taxon>Dorylaimia</taxon>
        <taxon>Mermithida</taxon>
        <taxon>Mermithoidea</taxon>
        <taxon>Mermithidae</taxon>
        <taxon>Romanomermis</taxon>
    </lineage>
</organism>
<reference evidence="3" key="1">
    <citation type="submission" date="2022-11" db="UniProtKB">
        <authorList>
            <consortium name="WormBaseParasite"/>
        </authorList>
    </citation>
    <scope>IDENTIFICATION</scope>
</reference>
<feature type="domain" description="Aminopeptidase N-like N-terminal" evidence="1">
    <location>
        <begin position="36"/>
        <end position="210"/>
    </location>
</feature>
<dbReference type="GO" id="GO:0006508">
    <property type="term" value="P:proteolysis"/>
    <property type="evidence" value="ECO:0007669"/>
    <property type="project" value="InterPro"/>
</dbReference>
<dbReference type="Gene3D" id="2.60.40.1730">
    <property type="entry name" value="tricorn interacting facor f3 domain"/>
    <property type="match status" value="1"/>
</dbReference>
<evidence type="ECO:0000313" key="2">
    <source>
        <dbReference type="Proteomes" id="UP000887565"/>
    </source>
</evidence>
<dbReference type="GO" id="GO:0042277">
    <property type="term" value="F:peptide binding"/>
    <property type="evidence" value="ECO:0007669"/>
    <property type="project" value="TreeGrafter"/>
</dbReference>
<proteinExistence type="predicted"/>
<keyword evidence="2" id="KW-1185">Reference proteome</keyword>
<dbReference type="InterPro" id="IPR050344">
    <property type="entry name" value="Peptidase_M1_aminopeptidases"/>
</dbReference>
<dbReference type="GO" id="GO:0070006">
    <property type="term" value="F:metalloaminopeptidase activity"/>
    <property type="evidence" value="ECO:0007669"/>
    <property type="project" value="TreeGrafter"/>
</dbReference>
<dbReference type="PANTHER" id="PTHR11533:SF299">
    <property type="entry name" value="AMINOPEPTIDASE"/>
    <property type="match status" value="1"/>
</dbReference>
<dbReference type="InterPro" id="IPR001930">
    <property type="entry name" value="Peptidase_M1"/>
</dbReference>
<dbReference type="AlphaFoldDB" id="A0A915I263"/>
<dbReference type="Pfam" id="PF17900">
    <property type="entry name" value="Peptidase_M1_N"/>
    <property type="match status" value="1"/>
</dbReference>
<dbReference type="SUPFAM" id="SSF63737">
    <property type="entry name" value="Leukotriene A4 hydrolase N-terminal domain"/>
    <property type="match status" value="1"/>
</dbReference>
<dbReference type="InterPro" id="IPR042097">
    <property type="entry name" value="Aminopeptidase_N-like_N_sf"/>
</dbReference>
<dbReference type="WBParaSite" id="nRc.2.0.1.t08222-RA">
    <property type="protein sequence ID" value="nRc.2.0.1.t08222-RA"/>
    <property type="gene ID" value="nRc.2.0.1.g08222"/>
</dbReference>
<dbReference type="PRINTS" id="PR00756">
    <property type="entry name" value="ALADIPTASE"/>
</dbReference>
<dbReference type="GO" id="GO:0043171">
    <property type="term" value="P:peptide catabolic process"/>
    <property type="evidence" value="ECO:0007669"/>
    <property type="project" value="TreeGrafter"/>
</dbReference>
<protein>
    <submittedName>
        <fullName evidence="3">Aminopeptidase N-like N-terminal domain-containing protein</fullName>
    </submittedName>
</protein>